<accession>A0A6J4NXW9</accession>
<dbReference type="GO" id="GO:0006310">
    <property type="term" value="P:DNA recombination"/>
    <property type="evidence" value="ECO:0007669"/>
    <property type="project" value="UniProtKB-KW"/>
</dbReference>
<evidence type="ECO:0000256" key="3">
    <source>
        <dbReference type="PROSITE-ProRule" id="PRU01248"/>
    </source>
</evidence>
<dbReference type="InterPro" id="IPR002104">
    <property type="entry name" value="Integrase_catalytic"/>
</dbReference>
<dbReference type="InterPro" id="IPR050090">
    <property type="entry name" value="Tyrosine_recombinase_XerCD"/>
</dbReference>
<keyword evidence="1 3" id="KW-0238">DNA-binding</keyword>
<dbReference type="EMBL" id="CADCUO010000112">
    <property type="protein sequence ID" value="CAA9395479.1"/>
    <property type="molecule type" value="Genomic_DNA"/>
</dbReference>
<dbReference type="PANTHER" id="PTHR30349:SF91">
    <property type="entry name" value="INTA PROTEIN"/>
    <property type="match status" value="1"/>
</dbReference>
<dbReference type="InterPro" id="IPR013762">
    <property type="entry name" value="Integrase-like_cat_sf"/>
</dbReference>
<dbReference type="InterPro" id="IPR010998">
    <property type="entry name" value="Integrase_recombinase_N"/>
</dbReference>
<proteinExistence type="predicted"/>
<feature type="region of interest" description="Disordered" evidence="4">
    <location>
        <begin position="142"/>
        <end position="163"/>
    </location>
</feature>
<evidence type="ECO:0000259" key="6">
    <source>
        <dbReference type="PROSITE" id="PS51900"/>
    </source>
</evidence>
<dbReference type="Pfam" id="PF00589">
    <property type="entry name" value="Phage_integrase"/>
    <property type="match status" value="1"/>
</dbReference>
<sequence length="300" mass="33961">MTKYRHLCSTHIYPLLGERKLRELKAAEVERWLADRSRCLSTSSLRSVYGCLNRSIRRAMARDLVRRNVVELVSVPTGRPGRPSKPLTAQNVDDVLTKTAPDRLHHYIVVSLLTGARTEELRALRWEHVHLDGIPDARPPVPPHMEVWRSVRDGGDTKTRKSRRTLALPARCVDAFRKQRTLQVADRLLAGPNWHESGLVFTTAIGSELDAANVRRDLRRALTLVPGVVPELWTPRELRHSFVSVLSDAGIPVEQISQLVGHRGTTVTELVYRHQLRPVLQTGATVMDLLFNQQNESDSR</sequence>
<dbReference type="PANTHER" id="PTHR30349">
    <property type="entry name" value="PHAGE INTEGRASE-RELATED"/>
    <property type="match status" value="1"/>
</dbReference>
<dbReference type="GO" id="GO:0015074">
    <property type="term" value="P:DNA integration"/>
    <property type="evidence" value="ECO:0007669"/>
    <property type="project" value="InterPro"/>
</dbReference>
<dbReference type="PROSITE" id="PS51900">
    <property type="entry name" value="CB"/>
    <property type="match status" value="1"/>
</dbReference>
<dbReference type="InterPro" id="IPR011010">
    <property type="entry name" value="DNA_brk_join_enz"/>
</dbReference>
<protein>
    <submittedName>
        <fullName evidence="7">Integrase</fullName>
    </submittedName>
</protein>
<dbReference type="SUPFAM" id="SSF56349">
    <property type="entry name" value="DNA breaking-rejoining enzymes"/>
    <property type="match status" value="1"/>
</dbReference>
<feature type="compositionally biased region" description="Basic and acidic residues" evidence="4">
    <location>
        <begin position="146"/>
        <end position="159"/>
    </location>
</feature>
<dbReference type="InterPro" id="IPR044068">
    <property type="entry name" value="CB"/>
</dbReference>
<dbReference type="CDD" id="cd01189">
    <property type="entry name" value="INT_ICEBs1_C_like"/>
    <property type="match status" value="1"/>
</dbReference>
<feature type="domain" description="Core-binding (CB)" evidence="6">
    <location>
        <begin position="1"/>
        <end position="60"/>
    </location>
</feature>
<dbReference type="GO" id="GO:0003677">
    <property type="term" value="F:DNA binding"/>
    <property type="evidence" value="ECO:0007669"/>
    <property type="project" value="UniProtKB-UniRule"/>
</dbReference>
<reference evidence="7" key="1">
    <citation type="submission" date="2020-02" db="EMBL/GenBank/DDBJ databases">
        <authorList>
            <person name="Meier V. D."/>
        </authorList>
    </citation>
    <scope>NUCLEOTIDE SEQUENCE</scope>
    <source>
        <strain evidence="7">AVDCRST_MAG75</strain>
    </source>
</reference>
<keyword evidence="2" id="KW-0233">DNA recombination</keyword>
<evidence type="ECO:0000256" key="4">
    <source>
        <dbReference type="SAM" id="MobiDB-lite"/>
    </source>
</evidence>
<evidence type="ECO:0000256" key="2">
    <source>
        <dbReference type="ARBA" id="ARBA00023172"/>
    </source>
</evidence>
<gene>
    <name evidence="7" type="ORF">AVDCRST_MAG75-1809</name>
</gene>
<dbReference type="PROSITE" id="PS51898">
    <property type="entry name" value="TYR_RECOMBINASE"/>
    <property type="match status" value="1"/>
</dbReference>
<evidence type="ECO:0000259" key="5">
    <source>
        <dbReference type="PROSITE" id="PS51898"/>
    </source>
</evidence>
<dbReference type="AlphaFoldDB" id="A0A6J4NXW9"/>
<name>A0A6J4NXW9_9ACTN</name>
<feature type="domain" description="Tyr recombinase" evidence="5">
    <location>
        <begin position="82"/>
        <end position="288"/>
    </location>
</feature>
<organism evidence="7">
    <name type="scientific">uncultured Propionibacteriaceae bacterium</name>
    <dbReference type="NCBI Taxonomy" id="257457"/>
    <lineage>
        <taxon>Bacteria</taxon>
        <taxon>Bacillati</taxon>
        <taxon>Actinomycetota</taxon>
        <taxon>Actinomycetes</taxon>
        <taxon>Propionibacteriales</taxon>
        <taxon>Propionibacteriaceae</taxon>
        <taxon>environmental samples</taxon>
    </lineage>
</organism>
<dbReference type="Gene3D" id="1.10.443.10">
    <property type="entry name" value="Intergrase catalytic core"/>
    <property type="match status" value="1"/>
</dbReference>
<evidence type="ECO:0000256" key="1">
    <source>
        <dbReference type="ARBA" id="ARBA00023125"/>
    </source>
</evidence>
<dbReference type="Gene3D" id="1.10.150.130">
    <property type="match status" value="1"/>
</dbReference>
<evidence type="ECO:0000313" key="7">
    <source>
        <dbReference type="EMBL" id="CAA9395479.1"/>
    </source>
</evidence>